<evidence type="ECO:0000313" key="1">
    <source>
        <dbReference type="Ensembl" id="ENSMALP00000014802.1"/>
    </source>
</evidence>
<dbReference type="Proteomes" id="UP000261600">
    <property type="component" value="Unplaced"/>
</dbReference>
<keyword evidence="2" id="KW-1185">Reference proteome</keyword>
<proteinExistence type="predicted"/>
<reference evidence="1" key="1">
    <citation type="submission" date="2025-08" db="UniProtKB">
        <authorList>
            <consortium name="Ensembl"/>
        </authorList>
    </citation>
    <scope>IDENTIFICATION</scope>
</reference>
<evidence type="ECO:0000313" key="2">
    <source>
        <dbReference type="Proteomes" id="UP000261600"/>
    </source>
</evidence>
<name>A0A3Q3JKN9_MONAL</name>
<dbReference type="AlphaFoldDB" id="A0A3Q3JKN9"/>
<organism evidence="1 2">
    <name type="scientific">Monopterus albus</name>
    <name type="common">Swamp eel</name>
    <dbReference type="NCBI Taxonomy" id="43700"/>
    <lineage>
        <taxon>Eukaryota</taxon>
        <taxon>Metazoa</taxon>
        <taxon>Chordata</taxon>
        <taxon>Craniata</taxon>
        <taxon>Vertebrata</taxon>
        <taxon>Euteleostomi</taxon>
        <taxon>Actinopterygii</taxon>
        <taxon>Neopterygii</taxon>
        <taxon>Teleostei</taxon>
        <taxon>Neoteleostei</taxon>
        <taxon>Acanthomorphata</taxon>
        <taxon>Anabantaria</taxon>
        <taxon>Synbranchiformes</taxon>
        <taxon>Synbranchidae</taxon>
        <taxon>Monopterus</taxon>
    </lineage>
</organism>
<accession>A0A3Q3JKN9</accession>
<dbReference type="STRING" id="43700.ENSMALP00000014802"/>
<dbReference type="Ensembl" id="ENSMALT00000015109.1">
    <property type="protein sequence ID" value="ENSMALP00000014802.1"/>
    <property type="gene ID" value="ENSMALG00000010393.1"/>
</dbReference>
<sequence length="81" mass="9358">IMKLQLPNSGLEGRILKRPGDRMKWDNMIWYMLTCVGRGKVWHFLCLCHSHLGGKRCFHGYCSQSIFVCVAICSIILKEET</sequence>
<reference evidence="1" key="2">
    <citation type="submission" date="2025-09" db="UniProtKB">
        <authorList>
            <consortium name="Ensembl"/>
        </authorList>
    </citation>
    <scope>IDENTIFICATION</scope>
</reference>
<protein>
    <submittedName>
        <fullName evidence="1">Uncharacterized protein</fullName>
    </submittedName>
</protein>